<feature type="compositionally biased region" description="Basic residues" evidence="6">
    <location>
        <begin position="124"/>
        <end position="139"/>
    </location>
</feature>
<feature type="signal peptide" evidence="7">
    <location>
        <begin position="1"/>
        <end position="15"/>
    </location>
</feature>
<dbReference type="GO" id="GO:0008283">
    <property type="term" value="P:cell population proliferation"/>
    <property type="evidence" value="ECO:0007669"/>
    <property type="project" value="TreeGrafter"/>
</dbReference>
<dbReference type="GO" id="GO:0008284">
    <property type="term" value="P:positive regulation of cell population proliferation"/>
    <property type="evidence" value="ECO:0007669"/>
    <property type="project" value="TreeGrafter"/>
</dbReference>
<keyword evidence="5" id="KW-0964">Secreted</keyword>
<name>A0A7R9CU75_TIMPO</name>
<dbReference type="GO" id="GO:0005615">
    <property type="term" value="C:extracellular space"/>
    <property type="evidence" value="ECO:0007669"/>
    <property type="project" value="TreeGrafter"/>
</dbReference>
<keyword evidence="3 7" id="KW-0732">Signal</keyword>
<evidence type="ECO:0000256" key="1">
    <source>
        <dbReference type="ARBA" id="ARBA00009034"/>
    </source>
</evidence>
<dbReference type="SMART" id="SM00078">
    <property type="entry name" value="IlGF"/>
    <property type="match status" value="1"/>
</dbReference>
<dbReference type="CDD" id="cd00101">
    <property type="entry name" value="IlGF_like"/>
    <property type="match status" value="1"/>
</dbReference>
<dbReference type="Pfam" id="PF00049">
    <property type="entry name" value="Insulin"/>
    <property type="match status" value="1"/>
</dbReference>
<dbReference type="PRINTS" id="PR00276">
    <property type="entry name" value="INSULINFAMLY"/>
</dbReference>
<dbReference type="InterPro" id="IPR022353">
    <property type="entry name" value="Insulin_CS"/>
</dbReference>
<dbReference type="PANTHER" id="PTHR46845">
    <property type="entry name" value="INSULIN-LIKE GROWTH FACTOR I"/>
    <property type="match status" value="1"/>
</dbReference>
<evidence type="ECO:0000256" key="4">
    <source>
        <dbReference type="ARBA" id="ARBA00023157"/>
    </source>
</evidence>
<dbReference type="InterPro" id="IPR036438">
    <property type="entry name" value="Insulin-like_sf"/>
</dbReference>
<dbReference type="PANTHER" id="PTHR46845:SF1">
    <property type="entry name" value="INSULIN-LIKE GROWTH FACTOR I"/>
    <property type="match status" value="1"/>
</dbReference>
<proteinExistence type="inferred from homology"/>
<feature type="compositionally biased region" description="Basic and acidic residues" evidence="6">
    <location>
        <begin position="108"/>
        <end position="123"/>
    </location>
</feature>
<dbReference type="PROSITE" id="PS00262">
    <property type="entry name" value="INSULIN"/>
    <property type="match status" value="1"/>
</dbReference>
<dbReference type="AlphaFoldDB" id="A0A7R9CU75"/>
<evidence type="ECO:0000256" key="3">
    <source>
        <dbReference type="ARBA" id="ARBA00022729"/>
    </source>
</evidence>
<comment type="similarity">
    <text evidence="1 5">Belongs to the insulin family.</text>
</comment>
<protein>
    <recommendedName>
        <fullName evidence="8">Insulin-like domain-containing protein</fullName>
    </recommendedName>
</protein>
<feature type="region of interest" description="Disordered" evidence="6">
    <location>
        <begin position="105"/>
        <end position="155"/>
    </location>
</feature>
<dbReference type="GO" id="GO:0051897">
    <property type="term" value="P:positive regulation of phosphatidylinositol 3-kinase/protein kinase B signal transduction"/>
    <property type="evidence" value="ECO:0007669"/>
    <property type="project" value="TreeGrafter"/>
</dbReference>
<dbReference type="GO" id="GO:0005159">
    <property type="term" value="F:insulin-like growth factor receptor binding"/>
    <property type="evidence" value="ECO:0007669"/>
    <property type="project" value="TreeGrafter"/>
</dbReference>
<dbReference type="SUPFAM" id="SSF56994">
    <property type="entry name" value="Insulin-like"/>
    <property type="match status" value="1"/>
</dbReference>
<sequence>MSLPLTLIFVVMTTALPVNRRRSCGSQLADILSLVCAGRGYNTPYSFDGEQTEPSTPSKSGRVSRGITHECCKVGCSWKTMEEYCLPGETENKIFGVESLLNQIQTDDSSKVSPREKNYDRSSPKKAKGHRKKKKKGRKGNGNAPAFEWKESEKPSRENHIQCNRLVLIPDFPIFSSLVQHESSALDHVTTEVGWATSTDCKQSGRGERCPYSYNRTSLPLVFIKTEGLVAHSSSQPGNVSFGLGAVTSVFNPEKIEQMLKDAPVIEIGTVPPPYLGQPVILPRVKRSSTTSRGTFLRKQEYTIANLPHPF</sequence>
<evidence type="ECO:0000256" key="2">
    <source>
        <dbReference type="ARBA" id="ARBA00022685"/>
    </source>
</evidence>
<dbReference type="InterPro" id="IPR022352">
    <property type="entry name" value="Ins/IGF/rlx"/>
</dbReference>
<keyword evidence="4" id="KW-1015">Disulfide bond</keyword>
<evidence type="ECO:0000256" key="6">
    <source>
        <dbReference type="SAM" id="MobiDB-lite"/>
    </source>
</evidence>
<comment type="subcellular location">
    <subcellularLocation>
        <location evidence="5">Secreted</location>
    </subcellularLocation>
</comment>
<feature type="chain" id="PRO_5031213048" description="Insulin-like domain-containing protein" evidence="7">
    <location>
        <begin position="16"/>
        <end position="311"/>
    </location>
</feature>
<dbReference type="Gene3D" id="1.10.100.10">
    <property type="entry name" value="Insulin-like"/>
    <property type="match status" value="1"/>
</dbReference>
<organism evidence="9">
    <name type="scientific">Timema poppense</name>
    <name type="common">Walking stick</name>
    <dbReference type="NCBI Taxonomy" id="170557"/>
    <lineage>
        <taxon>Eukaryota</taxon>
        <taxon>Metazoa</taxon>
        <taxon>Ecdysozoa</taxon>
        <taxon>Arthropoda</taxon>
        <taxon>Hexapoda</taxon>
        <taxon>Insecta</taxon>
        <taxon>Pterygota</taxon>
        <taxon>Neoptera</taxon>
        <taxon>Polyneoptera</taxon>
        <taxon>Phasmatodea</taxon>
        <taxon>Timematodea</taxon>
        <taxon>Timematoidea</taxon>
        <taxon>Timematidae</taxon>
        <taxon>Timema</taxon>
    </lineage>
</organism>
<evidence type="ECO:0000256" key="5">
    <source>
        <dbReference type="RuleBase" id="RU000406"/>
    </source>
</evidence>
<dbReference type="GO" id="GO:0048009">
    <property type="term" value="P:insulin-like growth factor receptor signaling pathway"/>
    <property type="evidence" value="ECO:0007669"/>
    <property type="project" value="TreeGrafter"/>
</dbReference>
<keyword evidence="2" id="KW-0165">Cleavage on pair of basic residues</keyword>
<reference evidence="9" key="1">
    <citation type="submission" date="2020-11" db="EMBL/GenBank/DDBJ databases">
        <authorList>
            <person name="Tran Van P."/>
        </authorList>
    </citation>
    <scope>NUCLEOTIDE SEQUENCE</scope>
</reference>
<gene>
    <name evidence="9" type="ORF">TPSB3V08_LOCUS3160</name>
</gene>
<dbReference type="EMBL" id="OD001351">
    <property type="protein sequence ID" value="CAD7401559.1"/>
    <property type="molecule type" value="Genomic_DNA"/>
</dbReference>
<evidence type="ECO:0000313" key="9">
    <source>
        <dbReference type="EMBL" id="CAD7401559.1"/>
    </source>
</evidence>
<feature type="domain" description="Insulin-like" evidence="8">
    <location>
        <begin position="21"/>
        <end position="85"/>
    </location>
</feature>
<dbReference type="GO" id="GO:0005179">
    <property type="term" value="F:hormone activity"/>
    <property type="evidence" value="ECO:0007669"/>
    <property type="project" value="InterPro"/>
</dbReference>
<evidence type="ECO:0000256" key="7">
    <source>
        <dbReference type="SAM" id="SignalP"/>
    </source>
</evidence>
<dbReference type="GO" id="GO:0043066">
    <property type="term" value="P:negative regulation of apoptotic process"/>
    <property type="evidence" value="ECO:0007669"/>
    <property type="project" value="TreeGrafter"/>
</dbReference>
<dbReference type="InterPro" id="IPR016179">
    <property type="entry name" value="Insulin-like"/>
</dbReference>
<evidence type="ECO:0000259" key="8">
    <source>
        <dbReference type="SMART" id="SM00078"/>
    </source>
</evidence>
<accession>A0A7R9CU75</accession>